<dbReference type="NCBIfam" id="TIGR00398">
    <property type="entry name" value="metG"/>
    <property type="match status" value="1"/>
</dbReference>
<dbReference type="GO" id="GO:0006431">
    <property type="term" value="P:methionyl-tRNA aminoacylation"/>
    <property type="evidence" value="ECO:0007669"/>
    <property type="project" value="InterPro"/>
</dbReference>
<dbReference type="InterPro" id="IPR014729">
    <property type="entry name" value="Rossmann-like_a/b/a_fold"/>
</dbReference>
<feature type="non-terminal residue" evidence="14">
    <location>
        <position position="497"/>
    </location>
</feature>
<keyword evidence="15" id="KW-1185">Reference proteome</keyword>
<comment type="subcellular location">
    <subcellularLocation>
        <location evidence="1">Cytoplasm</location>
    </subcellularLocation>
</comment>
<dbReference type="Pfam" id="PF09334">
    <property type="entry name" value="tRNA-synt_1g"/>
    <property type="match status" value="1"/>
</dbReference>
<dbReference type="PANTHER" id="PTHR45765">
    <property type="entry name" value="METHIONINE--TRNA LIGASE"/>
    <property type="match status" value="1"/>
</dbReference>
<evidence type="ECO:0000256" key="3">
    <source>
        <dbReference type="ARBA" id="ARBA00012838"/>
    </source>
</evidence>
<evidence type="ECO:0000256" key="10">
    <source>
        <dbReference type="ARBA" id="ARBA00030904"/>
    </source>
</evidence>
<evidence type="ECO:0000259" key="13">
    <source>
        <dbReference type="Pfam" id="PF09334"/>
    </source>
</evidence>
<evidence type="ECO:0000256" key="5">
    <source>
        <dbReference type="ARBA" id="ARBA00022598"/>
    </source>
</evidence>
<dbReference type="SUPFAM" id="SSF52374">
    <property type="entry name" value="Nucleotidylyl transferase"/>
    <property type="match status" value="1"/>
</dbReference>
<name>A0A4P9W1G1_9FUNG</name>
<dbReference type="InterPro" id="IPR023458">
    <property type="entry name" value="Met-tRNA_ligase_1"/>
</dbReference>
<evidence type="ECO:0000256" key="9">
    <source>
        <dbReference type="ARBA" id="ARBA00023146"/>
    </source>
</evidence>
<dbReference type="InterPro" id="IPR009080">
    <property type="entry name" value="tRNAsynth_Ia_anticodon-bd"/>
</dbReference>
<dbReference type="Gene3D" id="2.20.28.20">
    <property type="entry name" value="Methionyl-tRNA synthetase, Zn-domain"/>
    <property type="match status" value="1"/>
</dbReference>
<evidence type="ECO:0000256" key="1">
    <source>
        <dbReference type="ARBA" id="ARBA00004496"/>
    </source>
</evidence>
<dbReference type="InterPro" id="IPR015413">
    <property type="entry name" value="Methionyl/Leucyl_tRNA_Synth"/>
</dbReference>
<dbReference type="GO" id="GO:0005524">
    <property type="term" value="F:ATP binding"/>
    <property type="evidence" value="ECO:0007669"/>
    <property type="project" value="UniProtKB-KW"/>
</dbReference>
<dbReference type="Gene3D" id="3.40.50.620">
    <property type="entry name" value="HUPs"/>
    <property type="match status" value="1"/>
</dbReference>
<evidence type="ECO:0000256" key="11">
    <source>
        <dbReference type="ARBA" id="ARBA00047364"/>
    </source>
</evidence>
<dbReference type="CDD" id="cd00814">
    <property type="entry name" value="MetRS_core"/>
    <property type="match status" value="1"/>
</dbReference>
<dbReference type="Proteomes" id="UP000269721">
    <property type="component" value="Unassembled WGS sequence"/>
</dbReference>
<keyword evidence="4" id="KW-0963">Cytoplasm</keyword>
<accession>A0A4P9W1G1</accession>
<keyword evidence="6 12" id="KW-0547">Nucleotide-binding</keyword>
<dbReference type="EC" id="6.1.1.10" evidence="3"/>
<evidence type="ECO:0000256" key="2">
    <source>
        <dbReference type="ARBA" id="ARBA00005594"/>
    </source>
</evidence>
<feature type="non-terminal residue" evidence="14">
    <location>
        <position position="1"/>
    </location>
</feature>
<organism evidence="14 15">
    <name type="scientific">Blyttiomyces helicus</name>
    <dbReference type="NCBI Taxonomy" id="388810"/>
    <lineage>
        <taxon>Eukaryota</taxon>
        <taxon>Fungi</taxon>
        <taxon>Fungi incertae sedis</taxon>
        <taxon>Chytridiomycota</taxon>
        <taxon>Chytridiomycota incertae sedis</taxon>
        <taxon>Chytridiomycetes</taxon>
        <taxon>Chytridiomycetes incertae sedis</taxon>
        <taxon>Blyttiomyces</taxon>
    </lineage>
</organism>
<dbReference type="SUPFAM" id="SSF47323">
    <property type="entry name" value="Anticodon-binding domain of a subclass of class I aminoacyl-tRNA synthetases"/>
    <property type="match status" value="1"/>
</dbReference>
<dbReference type="PROSITE" id="PS00178">
    <property type="entry name" value="AA_TRNA_LIGASE_I"/>
    <property type="match status" value="1"/>
</dbReference>
<dbReference type="EMBL" id="KZ998546">
    <property type="protein sequence ID" value="RKO86019.1"/>
    <property type="molecule type" value="Genomic_DNA"/>
</dbReference>
<dbReference type="InterPro" id="IPR033911">
    <property type="entry name" value="MetRS_core"/>
</dbReference>
<keyword evidence="9 12" id="KW-0030">Aminoacyl-tRNA synthetase</keyword>
<dbReference type="InterPro" id="IPR029038">
    <property type="entry name" value="MetRS_Zn"/>
</dbReference>
<dbReference type="GO" id="GO:0004825">
    <property type="term" value="F:methionine-tRNA ligase activity"/>
    <property type="evidence" value="ECO:0007669"/>
    <property type="project" value="UniProtKB-EC"/>
</dbReference>
<evidence type="ECO:0000256" key="8">
    <source>
        <dbReference type="ARBA" id="ARBA00022917"/>
    </source>
</evidence>
<dbReference type="SUPFAM" id="SSF57770">
    <property type="entry name" value="Methionyl-tRNA synthetase (MetRS), Zn-domain"/>
    <property type="match status" value="1"/>
</dbReference>
<dbReference type="OrthoDB" id="5844513at2759"/>
<dbReference type="FunFam" id="2.20.28.20:FF:000001">
    <property type="entry name" value="Methionine--tRNA ligase"/>
    <property type="match status" value="1"/>
</dbReference>
<keyword evidence="5 12" id="KW-0436">Ligase</keyword>
<gene>
    <name evidence="14" type="ORF">BDK51DRAFT_12777</name>
</gene>
<dbReference type="PRINTS" id="PR01041">
    <property type="entry name" value="TRNASYNTHMET"/>
</dbReference>
<evidence type="ECO:0000256" key="7">
    <source>
        <dbReference type="ARBA" id="ARBA00022840"/>
    </source>
</evidence>
<dbReference type="InterPro" id="IPR001412">
    <property type="entry name" value="aa-tRNA-synth_I_CS"/>
</dbReference>
<evidence type="ECO:0000313" key="15">
    <source>
        <dbReference type="Proteomes" id="UP000269721"/>
    </source>
</evidence>
<dbReference type="PANTHER" id="PTHR45765:SF1">
    <property type="entry name" value="METHIONINE--TRNA LIGASE, CYTOPLASMIC"/>
    <property type="match status" value="1"/>
</dbReference>
<dbReference type="GO" id="GO:0005829">
    <property type="term" value="C:cytosol"/>
    <property type="evidence" value="ECO:0007669"/>
    <property type="project" value="TreeGrafter"/>
</dbReference>
<sequence>PKDGERNVLITSALPYVNNVPHLGNIIGCVLSADVYARFCRLRGYNTLYICGTDEHGTATETRALEEGITCQQLCDKYNALHREAYEWFDIDFDHFGRTTTKEQTDITQDVFLSLEKRGHINENVVSQLYCEKHKAFLADRYVEGTCPHCAYEDARGDQCDKCGKLLNPEELKSPRCKVDGASPVFRDTKHLYLDLAAQQANLEKWVQKSSVEGKWSQNTINITKAWLKEGLRDRCITRDLKWGVPVPKEGWEDKVFYVWFDAPIGYPSITAAYTPEWRKWWKNPDNVQLYQFMGKDNVPFHTVMFPSSLLGTGEPWTMLHHLSTTEYLQYEGGKFSKSRRLGVFGNDARDSNIPVEVWRYYLLSNRPETSDSQFSWPAFIASNNNELLANFGNLVNRMLKFVNSRYDSIVPAYTMDAPEECKLVTDVNALLKQYVAALEGVQIRAALKLAMDISARGNLYVVESRFDGKLFTNERPRCDIVVAATLNLAYLLAAVF</sequence>
<dbReference type="GO" id="GO:0017101">
    <property type="term" value="C:aminoacyl-tRNA synthetase multienzyme complex"/>
    <property type="evidence" value="ECO:0007669"/>
    <property type="project" value="TreeGrafter"/>
</dbReference>
<keyword evidence="7 12" id="KW-0067">ATP-binding</keyword>
<evidence type="ECO:0000313" key="14">
    <source>
        <dbReference type="EMBL" id="RKO86019.1"/>
    </source>
</evidence>
<dbReference type="AlphaFoldDB" id="A0A4P9W1G1"/>
<evidence type="ECO:0000256" key="6">
    <source>
        <dbReference type="ARBA" id="ARBA00022741"/>
    </source>
</evidence>
<reference evidence="15" key="1">
    <citation type="journal article" date="2018" name="Nat. Microbiol.">
        <title>Leveraging single-cell genomics to expand the fungal tree of life.</title>
        <authorList>
            <person name="Ahrendt S.R."/>
            <person name="Quandt C.A."/>
            <person name="Ciobanu D."/>
            <person name="Clum A."/>
            <person name="Salamov A."/>
            <person name="Andreopoulos B."/>
            <person name="Cheng J.F."/>
            <person name="Woyke T."/>
            <person name="Pelin A."/>
            <person name="Henrissat B."/>
            <person name="Reynolds N.K."/>
            <person name="Benny G.L."/>
            <person name="Smith M.E."/>
            <person name="James T.Y."/>
            <person name="Grigoriev I.V."/>
        </authorList>
    </citation>
    <scope>NUCLEOTIDE SEQUENCE [LARGE SCALE GENOMIC DNA]</scope>
</reference>
<evidence type="ECO:0000256" key="4">
    <source>
        <dbReference type="ARBA" id="ARBA00022490"/>
    </source>
</evidence>
<evidence type="ECO:0000256" key="12">
    <source>
        <dbReference type="RuleBase" id="RU363039"/>
    </source>
</evidence>
<protein>
    <recommendedName>
        <fullName evidence="3">methionine--tRNA ligase</fullName>
        <ecNumber evidence="3">6.1.1.10</ecNumber>
    </recommendedName>
    <alternativeName>
        <fullName evidence="10">Methionyl-tRNA synthetase</fullName>
    </alternativeName>
</protein>
<comment type="catalytic activity">
    <reaction evidence="11">
        <text>tRNA(Met) + L-methionine + ATP = L-methionyl-tRNA(Met) + AMP + diphosphate</text>
        <dbReference type="Rhea" id="RHEA:13481"/>
        <dbReference type="Rhea" id="RHEA-COMP:9667"/>
        <dbReference type="Rhea" id="RHEA-COMP:9698"/>
        <dbReference type="ChEBI" id="CHEBI:30616"/>
        <dbReference type="ChEBI" id="CHEBI:33019"/>
        <dbReference type="ChEBI" id="CHEBI:57844"/>
        <dbReference type="ChEBI" id="CHEBI:78442"/>
        <dbReference type="ChEBI" id="CHEBI:78530"/>
        <dbReference type="ChEBI" id="CHEBI:456215"/>
        <dbReference type="EC" id="6.1.1.10"/>
    </reaction>
</comment>
<dbReference type="InterPro" id="IPR014758">
    <property type="entry name" value="Met-tRNA_synth"/>
</dbReference>
<comment type="similarity">
    <text evidence="2 12">Belongs to the class-I aminoacyl-tRNA synthetase family.</text>
</comment>
<feature type="domain" description="Methionyl/Leucyl tRNA synthetase" evidence="13">
    <location>
        <begin position="8"/>
        <end position="399"/>
    </location>
</feature>
<proteinExistence type="inferred from homology"/>
<keyword evidence="8 12" id="KW-0648">Protein biosynthesis</keyword>
<dbReference type="Gene3D" id="1.10.730.10">
    <property type="entry name" value="Isoleucyl-tRNA Synthetase, Domain 1"/>
    <property type="match status" value="1"/>
</dbReference>